<keyword evidence="2" id="KW-1185">Reference proteome</keyword>
<evidence type="ECO:0000313" key="2">
    <source>
        <dbReference type="Proteomes" id="UP000504636"/>
    </source>
</evidence>
<reference evidence="3" key="3">
    <citation type="submission" date="2025-04" db="UniProtKB">
        <authorList>
            <consortium name="RefSeq"/>
        </authorList>
    </citation>
    <scope>IDENTIFICATION</scope>
    <source>
        <strain evidence="3">CBS 304.34</strain>
    </source>
</reference>
<dbReference type="Proteomes" id="UP000504636">
    <property type="component" value="Unplaced"/>
</dbReference>
<reference evidence="1 3" key="1">
    <citation type="journal article" date="2020" name="Stud. Mycol.">
        <title>101 Dothideomycetes genomes: a test case for predicting lifestyles and emergence of pathogens.</title>
        <authorList>
            <person name="Haridas S."/>
            <person name="Albert R."/>
            <person name="Binder M."/>
            <person name="Bloem J."/>
            <person name="Labutti K."/>
            <person name="Salamov A."/>
            <person name="Andreopoulos B."/>
            <person name="Baker S."/>
            <person name="Barry K."/>
            <person name="Bills G."/>
            <person name="Bluhm B."/>
            <person name="Cannon C."/>
            <person name="Castanera R."/>
            <person name="Culley D."/>
            <person name="Daum C."/>
            <person name="Ezra D."/>
            <person name="Gonzalez J."/>
            <person name="Henrissat B."/>
            <person name="Kuo A."/>
            <person name="Liang C."/>
            <person name="Lipzen A."/>
            <person name="Lutzoni F."/>
            <person name="Magnuson J."/>
            <person name="Mondo S."/>
            <person name="Nolan M."/>
            <person name="Ohm R."/>
            <person name="Pangilinan J."/>
            <person name="Park H.-J."/>
            <person name="Ramirez L."/>
            <person name="Alfaro M."/>
            <person name="Sun H."/>
            <person name="Tritt A."/>
            <person name="Yoshinaga Y."/>
            <person name="Zwiers L.-H."/>
            <person name="Turgeon B."/>
            <person name="Goodwin S."/>
            <person name="Spatafora J."/>
            <person name="Crous P."/>
            <person name="Grigoriev I."/>
        </authorList>
    </citation>
    <scope>NUCLEOTIDE SEQUENCE</scope>
    <source>
        <strain evidence="1 3">CBS 304.34</strain>
    </source>
</reference>
<evidence type="ECO:0000313" key="1">
    <source>
        <dbReference type="EMBL" id="KAF2809827.1"/>
    </source>
</evidence>
<evidence type="ECO:0000313" key="3">
    <source>
        <dbReference type="RefSeq" id="XP_033576791.1"/>
    </source>
</evidence>
<gene>
    <name evidence="1 3" type="ORF">BDZ99DRAFT_532565</name>
</gene>
<name>A0A6A6YPN1_9PEZI</name>
<feature type="non-terminal residue" evidence="1">
    <location>
        <position position="1"/>
    </location>
</feature>
<dbReference type="RefSeq" id="XP_033576791.1">
    <property type="nucleotide sequence ID" value="XM_033726485.1"/>
</dbReference>
<accession>A0A6A6YPN1</accession>
<dbReference type="AlphaFoldDB" id="A0A6A6YPN1"/>
<protein>
    <submittedName>
        <fullName evidence="1 3">Uncharacterized protein</fullName>
    </submittedName>
</protein>
<dbReference type="GeneID" id="54467378"/>
<organism evidence="1">
    <name type="scientific">Mytilinidion resinicola</name>
    <dbReference type="NCBI Taxonomy" id="574789"/>
    <lineage>
        <taxon>Eukaryota</taxon>
        <taxon>Fungi</taxon>
        <taxon>Dikarya</taxon>
        <taxon>Ascomycota</taxon>
        <taxon>Pezizomycotina</taxon>
        <taxon>Dothideomycetes</taxon>
        <taxon>Pleosporomycetidae</taxon>
        <taxon>Mytilinidiales</taxon>
        <taxon>Mytilinidiaceae</taxon>
        <taxon>Mytilinidion</taxon>
    </lineage>
</organism>
<feature type="non-terminal residue" evidence="1">
    <location>
        <position position="196"/>
    </location>
</feature>
<sequence length="196" mass="20437">LLVIGIPEAGGAAIAARRIACTTGWLTLGAARGLSRSFSLSQLPHTAWSCGAASLGLVSLSSTTCMPIPNLSTLFLILGPIRGHLEIESTILLSILFPPTPIVFLILCFHLCHLLRQLGLVGFHLFGTLDPQLSLLFLMVRHLSIEESLKFFKGARIRTTTAGAKALGHVGLGGCAVVGAFGNCGCGDCGGLESCV</sequence>
<reference evidence="3" key="2">
    <citation type="submission" date="2020-04" db="EMBL/GenBank/DDBJ databases">
        <authorList>
            <consortium name="NCBI Genome Project"/>
        </authorList>
    </citation>
    <scope>NUCLEOTIDE SEQUENCE</scope>
    <source>
        <strain evidence="3">CBS 304.34</strain>
    </source>
</reference>
<dbReference type="EMBL" id="MU003701">
    <property type="protein sequence ID" value="KAF2809827.1"/>
    <property type="molecule type" value="Genomic_DNA"/>
</dbReference>
<proteinExistence type="predicted"/>